<dbReference type="eggNOG" id="COG1082">
    <property type="taxonomic scope" value="Bacteria"/>
</dbReference>
<dbReference type="Proteomes" id="UP000008466">
    <property type="component" value="Chromosome"/>
</dbReference>
<dbReference type="KEGG" id="sbu:SpiBuddy_0540"/>
<evidence type="ECO:0000313" key="2">
    <source>
        <dbReference type="EMBL" id="ADY12373.1"/>
    </source>
</evidence>
<feature type="domain" description="Xylose isomerase-like TIM barrel" evidence="1">
    <location>
        <begin position="42"/>
        <end position="258"/>
    </location>
</feature>
<name>F0RUL1_SPHGB</name>
<organism evidence="2 3">
    <name type="scientific">Sphaerochaeta globosa (strain ATCC BAA-1886 / DSM 22777 / Buddy)</name>
    <name type="common">Spirochaeta sp. (strain Buddy)</name>
    <dbReference type="NCBI Taxonomy" id="158189"/>
    <lineage>
        <taxon>Bacteria</taxon>
        <taxon>Pseudomonadati</taxon>
        <taxon>Spirochaetota</taxon>
        <taxon>Spirochaetia</taxon>
        <taxon>Spirochaetales</taxon>
        <taxon>Sphaerochaetaceae</taxon>
        <taxon>Sphaerochaeta</taxon>
    </lineage>
</organism>
<accession>F0RUL1</accession>
<dbReference type="Pfam" id="PF01261">
    <property type="entry name" value="AP_endonuc_2"/>
    <property type="match status" value="1"/>
</dbReference>
<keyword evidence="2" id="KW-0413">Isomerase</keyword>
<dbReference type="HOGENOM" id="CLU_050006_8_2_12"/>
<dbReference type="STRING" id="158189.SpiBuddy_0540"/>
<sequence length="274" mass="31085">MRLVGIHYTRWASQAEADIASLVQKAKHLLYDQLEVDGILVHQMSPWGRKRLGFEAKTHQIDISYSIKPTSAYDLSSLDEDVRRHALSQFQDLIRTIGEMGGGSLNGPLYTSFPEQQGMKQKKQRLLEQSVKSLRSLTPLAQDEDVVLNIRPVNRYEHFLIPTAGEALAFVHAVNHSNCGIDLDTFEMNLEEDDLEAAIMQAGIYLHCLHVRENNQKMVGLGALDWKAVRKGLDAIYYKGPVVHMPTVIPDEREEAQESRRIRNLLCNDFPQLP</sequence>
<dbReference type="GO" id="GO:0016853">
    <property type="term" value="F:isomerase activity"/>
    <property type="evidence" value="ECO:0007669"/>
    <property type="project" value="UniProtKB-KW"/>
</dbReference>
<dbReference type="EMBL" id="CP002541">
    <property type="protein sequence ID" value="ADY12373.1"/>
    <property type="molecule type" value="Genomic_DNA"/>
</dbReference>
<dbReference type="PANTHER" id="PTHR12110">
    <property type="entry name" value="HYDROXYPYRUVATE ISOMERASE"/>
    <property type="match status" value="1"/>
</dbReference>
<protein>
    <submittedName>
        <fullName evidence="2">Xylose isomerase domain-containing protein TIM barrel</fullName>
    </submittedName>
</protein>
<gene>
    <name evidence="2" type="ordered locus">SpiBuddy_0540</name>
</gene>
<evidence type="ECO:0000259" key="1">
    <source>
        <dbReference type="Pfam" id="PF01261"/>
    </source>
</evidence>
<evidence type="ECO:0000313" key="3">
    <source>
        <dbReference type="Proteomes" id="UP000008466"/>
    </source>
</evidence>
<dbReference type="Gene3D" id="3.20.20.150">
    <property type="entry name" value="Divalent-metal-dependent TIM barrel enzymes"/>
    <property type="match status" value="1"/>
</dbReference>
<keyword evidence="3" id="KW-1185">Reference proteome</keyword>
<proteinExistence type="predicted"/>
<dbReference type="SUPFAM" id="SSF51658">
    <property type="entry name" value="Xylose isomerase-like"/>
    <property type="match status" value="1"/>
</dbReference>
<dbReference type="InterPro" id="IPR050312">
    <property type="entry name" value="IolE/XylAMocC-like"/>
</dbReference>
<dbReference type="AlphaFoldDB" id="F0RUL1"/>
<dbReference type="RefSeq" id="WP_013606226.1">
    <property type="nucleotide sequence ID" value="NC_015152.1"/>
</dbReference>
<reference evidence="3" key="1">
    <citation type="submission" date="2011-02" db="EMBL/GenBank/DDBJ databases">
        <title>Complete sequence of Spirochaeta sp. Buddy.</title>
        <authorList>
            <person name="Lucas S."/>
            <person name="Copeland A."/>
            <person name="Lapidus A."/>
            <person name="Cheng J.-F."/>
            <person name="Goodwin L."/>
            <person name="Pitluck S."/>
            <person name="Zeytun A."/>
            <person name="Detter J.C."/>
            <person name="Han C."/>
            <person name="Tapia R."/>
            <person name="Land M."/>
            <person name="Hauser L."/>
            <person name="Kyrpides N."/>
            <person name="Ivanova N."/>
            <person name="Mikhailova N."/>
            <person name="Pagani I."/>
            <person name="Ritalahti K.M."/>
            <person name="Loeffler F.E."/>
            <person name="Woyke T."/>
        </authorList>
    </citation>
    <scope>NUCLEOTIDE SEQUENCE [LARGE SCALE GENOMIC DNA]</scope>
    <source>
        <strain evidence="3">ATCC BAA-1886 / DSM 22777 / Buddy</strain>
    </source>
</reference>
<dbReference type="InterPro" id="IPR013022">
    <property type="entry name" value="Xyl_isomerase-like_TIM-brl"/>
</dbReference>
<dbReference type="InterPro" id="IPR036237">
    <property type="entry name" value="Xyl_isomerase-like_sf"/>
</dbReference>
<dbReference type="PANTHER" id="PTHR12110:SF41">
    <property type="entry name" value="INOSOSE DEHYDRATASE"/>
    <property type="match status" value="1"/>
</dbReference>